<feature type="coiled-coil region" evidence="11">
    <location>
        <begin position="430"/>
        <end position="464"/>
    </location>
</feature>
<dbReference type="InterPro" id="IPR036890">
    <property type="entry name" value="HATPase_C_sf"/>
</dbReference>
<dbReference type="PROSITE" id="PS50885">
    <property type="entry name" value="HAMP"/>
    <property type="match status" value="1"/>
</dbReference>
<name>A0ABV0J2G8_9CYAN</name>
<evidence type="ECO:0000256" key="4">
    <source>
        <dbReference type="ARBA" id="ARBA00022475"/>
    </source>
</evidence>
<keyword evidence="9" id="KW-0472">Membrane</keyword>
<dbReference type="EMBL" id="JAMPKM010000001">
    <property type="protein sequence ID" value="MEP0815839.1"/>
    <property type="molecule type" value="Genomic_DNA"/>
</dbReference>
<evidence type="ECO:0000259" key="13">
    <source>
        <dbReference type="PROSITE" id="PS50109"/>
    </source>
</evidence>
<dbReference type="Pfam" id="PF02518">
    <property type="entry name" value="HATPase_c"/>
    <property type="match status" value="1"/>
</dbReference>
<dbReference type="RefSeq" id="WP_190431371.1">
    <property type="nucleotide sequence ID" value="NZ_JAMPKM010000001.1"/>
</dbReference>
<dbReference type="Pfam" id="PF00512">
    <property type="entry name" value="HisKA"/>
    <property type="match status" value="1"/>
</dbReference>
<comment type="caution">
    <text evidence="15">The sequence shown here is derived from an EMBL/GenBank/DDBJ whole genome shotgun (WGS) entry which is preliminary data.</text>
</comment>
<dbReference type="CDD" id="cd16922">
    <property type="entry name" value="HATPase_EvgS-ArcB-TorS-like"/>
    <property type="match status" value="1"/>
</dbReference>
<evidence type="ECO:0000256" key="3">
    <source>
        <dbReference type="ARBA" id="ARBA00012438"/>
    </source>
</evidence>
<keyword evidence="10" id="KW-0902">Two-component regulatory system</keyword>
<dbReference type="Gene3D" id="6.10.340.10">
    <property type="match status" value="1"/>
</dbReference>
<proteinExistence type="predicted"/>
<dbReference type="InterPro" id="IPR003661">
    <property type="entry name" value="HisK_dim/P_dom"/>
</dbReference>
<dbReference type="CDD" id="cd12912">
    <property type="entry name" value="PDC2_MCP_like"/>
    <property type="match status" value="1"/>
</dbReference>
<reference evidence="15 16" key="1">
    <citation type="submission" date="2022-04" db="EMBL/GenBank/DDBJ databases">
        <title>Positive selection, recombination, and allopatry shape intraspecific diversity of widespread and dominant cyanobacteria.</title>
        <authorList>
            <person name="Wei J."/>
            <person name="Shu W."/>
            <person name="Hu C."/>
        </authorList>
    </citation>
    <scope>NUCLEOTIDE SEQUENCE [LARGE SCALE GENOMIC DNA]</scope>
    <source>
        <strain evidence="15 16">GB2-A4</strain>
    </source>
</reference>
<comment type="subcellular location">
    <subcellularLocation>
        <location evidence="2">Cell membrane</location>
        <topology evidence="2">Multi-pass membrane protein</topology>
    </subcellularLocation>
</comment>
<organism evidence="15 16">
    <name type="scientific">Trichocoleus desertorum GB2-A4</name>
    <dbReference type="NCBI Taxonomy" id="2933944"/>
    <lineage>
        <taxon>Bacteria</taxon>
        <taxon>Bacillati</taxon>
        <taxon>Cyanobacteriota</taxon>
        <taxon>Cyanophyceae</taxon>
        <taxon>Leptolyngbyales</taxon>
        <taxon>Trichocoleusaceae</taxon>
        <taxon>Trichocoleus</taxon>
    </lineage>
</organism>
<protein>
    <recommendedName>
        <fullName evidence="3">histidine kinase</fullName>
        <ecNumber evidence="3">2.7.13.3</ecNumber>
    </recommendedName>
</protein>
<keyword evidence="5" id="KW-0597">Phosphoprotein</keyword>
<dbReference type="SUPFAM" id="SSF47384">
    <property type="entry name" value="Homodimeric domain of signal transducing histidine kinase"/>
    <property type="match status" value="1"/>
</dbReference>
<keyword evidence="11" id="KW-0175">Coiled coil</keyword>
<evidence type="ECO:0000256" key="10">
    <source>
        <dbReference type="ARBA" id="ARBA00023012"/>
    </source>
</evidence>
<keyword evidence="4" id="KW-1003">Cell membrane</keyword>
<evidence type="ECO:0000256" key="6">
    <source>
        <dbReference type="ARBA" id="ARBA00022679"/>
    </source>
</evidence>
<evidence type="ECO:0000256" key="9">
    <source>
        <dbReference type="ARBA" id="ARBA00022989"/>
    </source>
</evidence>
<dbReference type="InterPro" id="IPR004358">
    <property type="entry name" value="Sig_transdc_His_kin-like_C"/>
</dbReference>
<accession>A0ABV0J2G8</accession>
<evidence type="ECO:0000313" key="15">
    <source>
        <dbReference type="EMBL" id="MEP0815839.1"/>
    </source>
</evidence>
<dbReference type="PROSITE" id="PS50109">
    <property type="entry name" value="HIS_KIN"/>
    <property type="match status" value="1"/>
</dbReference>
<keyword evidence="6" id="KW-0808">Transferase</keyword>
<dbReference type="PANTHER" id="PTHR43711">
    <property type="entry name" value="TWO-COMPONENT HISTIDINE KINASE"/>
    <property type="match status" value="1"/>
</dbReference>
<dbReference type="CDD" id="cd00082">
    <property type="entry name" value="HisKA"/>
    <property type="match status" value="1"/>
</dbReference>
<feature type="compositionally biased region" description="Low complexity" evidence="12">
    <location>
        <begin position="366"/>
        <end position="384"/>
    </location>
</feature>
<dbReference type="InterPro" id="IPR005467">
    <property type="entry name" value="His_kinase_dom"/>
</dbReference>
<dbReference type="InterPro" id="IPR003594">
    <property type="entry name" value="HATPase_dom"/>
</dbReference>
<dbReference type="SMART" id="SM00387">
    <property type="entry name" value="HATPase_c"/>
    <property type="match status" value="1"/>
</dbReference>
<evidence type="ECO:0000256" key="1">
    <source>
        <dbReference type="ARBA" id="ARBA00000085"/>
    </source>
</evidence>
<sequence length="730" mass="79253">MAKLGQSSFRRVLLSCILLLSVPVLLLGEVVTYKKARSSLLETARRNLTESAVRKGNDIKDSITALQANLITASETSALQSGSLAQARQSLSQLQQTIPTQVQCIQLTEIQTRKLALSTCGTQLQLLSATAPSTPQPDTFATTPNAGSVNQLWPPDQKQLRPGRSIAYVTPASQINQANHPQGQLGLVLSVPVYSDKGQLKYALSVQTALHQKEGDKPGSLSGYTVVIDQDGTILAHPDPVRIGKNIRQEADSNRLEGILHNAVVDGNSDVRHLFGFEDNGAEWLAGYSPIRVPINQSENHTWVVLAVTRIDNALYGLDEIKQILVVLTLGLIAANLLATLYVARELSRPLEQLGNYALHIQQRHTATSSQTSSTASAADSTASPDSNLTNSAQTNQHATLHSALPEGSSSLSITEPLGISDRAPTNFRIRELNQLAKALNSMVERLEERAEELEATWREAEAANRLKSEFLANTSHELRTPLNAIIGCIRLVRDGCCDDREEENEFLQRADDAAIHLLDVINDLLDIAKIEAGTLSVDLQAIDLRTILQDVIALQSVPIQQKGLELDFPHLKEPIAVYADPAKLKQVLLNVVCNAIKFTEQGKIEILLRIEPTTGTQNGHRGARVVIAVRDTGVGIEPTQVPKLFRPFVMADGTTTRRFEGTGLGLAISRNFMELMGGNITLDSAGLDQGTTVEITLPVIDGAQLSKSELKEPSHRRSIPKAALVVPID</sequence>
<dbReference type="InterPro" id="IPR003660">
    <property type="entry name" value="HAMP_dom"/>
</dbReference>
<dbReference type="SUPFAM" id="SSF103190">
    <property type="entry name" value="Sensory domain-like"/>
    <property type="match status" value="1"/>
</dbReference>
<dbReference type="GO" id="GO:0016301">
    <property type="term" value="F:kinase activity"/>
    <property type="evidence" value="ECO:0007669"/>
    <property type="project" value="UniProtKB-KW"/>
</dbReference>
<comment type="catalytic activity">
    <reaction evidence="1">
        <text>ATP + protein L-histidine = ADP + protein N-phospho-L-histidine.</text>
        <dbReference type="EC" id="2.7.13.3"/>
    </reaction>
</comment>
<keyword evidence="9" id="KW-1133">Transmembrane helix</keyword>
<evidence type="ECO:0000256" key="11">
    <source>
        <dbReference type="SAM" id="Coils"/>
    </source>
</evidence>
<dbReference type="InterPro" id="IPR036097">
    <property type="entry name" value="HisK_dim/P_sf"/>
</dbReference>
<dbReference type="PRINTS" id="PR00344">
    <property type="entry name" value="BCTRLSENSOR"/>
</dbReference>
<evidence type="ECO:0000256" key="5">
    <source>
        <dbReference type="ARBA" id="ARBA00022553"/>
    </source>
</evidence>
<evidence type="ECO:0000259" key="14">
    <source>
        <dbReference type="PROSITE" id="PS50885"/>
    </source>
</evidence>
<evidence type="ECO:0000256" key="12">
    <source>
        <dbReference type="SAM" id="MobiDB-lite"/>
    </source>
</evidence>
<keyword evidence="16" id="KW-1185">Reference proteome</keyword>
<dbReference type="Gene3D" id="3.30.565.10">
    <property type="entry name" value="Histidine kinase-like ATPase, C-terminal domain"/>
    <property type="match status" value="1"/>
</dbReference>
<dbReference type="Gene3D" id="3.30.450.20">
    <property type="entry name" value="PAS domain"/>
    <property type="match status" value="1"/>
</dbReference>
<evidence type="ECO:0000256" key="8">
    <source>
        <dbReference type="ARBA" id="ARBA00022777"/>
    </source>
</evidence>
<feature type="region of interest" description="Disordered" evidence="12">
    <location>
        <begin position="365"/>
        <end position="392"/>
    </location>
</feature>
<keyword evidence="7" id="KW-0812">Transmembrane</keyword>
<feature type="domain" description="HAMP" evidence="14">
    <location>
        <begin position="423"/>
        <end position="452"/>
    </location>
</feature>
<gene>
    <name evidence="15" type="ORF">NC998_01885</name>
</gene>
<dbReference type="EC" id="2.7.13.3" evidence="3"/>
<dbReference type="Proteomes" id="UP001464891">
    <property type="component" value="Unassembled WGS sequence"/>
</dbReference>
<evidence type="ECO:0000256" key="7">
    <source>
        <dbReference type="ARBA" id="ARBA00022692"/>
    </source>
</evidence>
<evidence type="ECO:0000256" key="2">
    <source>
        <dbReference type="ARBA" id="ARBA00004651"/>
    </source>
</evidence>
<dbReference type="SUPFAM" id="SSF55874">
    <property type="entry name" value="ATPase domain of HSP90 chaperone/DNA topoisomerase II/histidine kinase"/>
    <property type="match status" value="1"/>
</dbReference>
<evidence type="ECO:0000313" key="16">
    <source>
        <dbReference type="Proteomes" id="UP001464891"/>
    </source>
</evidence>
<keyword evidence="8 15" id="KW-0418">Kinase</keyword>
<dbReference type="InterPro" id="IPR050736">
    <property type="entry name" value="Sensor_HK_Regulatory"/>
</dbReference>
<dbReference type="PANTHER" id="PTHR43711:SF26">
    <property type="entry name" value="SENSOR HISTIDINE KINASE RCSC"/>
    <property type="match status" value="1"/>
</dbReference>
<dbReference type="SMART" id="SM00388">
    <property type="entry name" value="HisKA"/>
    <property type="match status" value="1"/>
</dbReference>
<dbReference type="InterPro" id="IPR029151">
    <property type="entry name" value="Sensor-like_sf"/>
</dbReference>
<feature type="domain" description="Histidine kinase" evidence="13">
    <location>
        <begin position="474"/>
        <end position="702"/>
    </location>
</feature>
<dbReference type="Gene3D" id="1.10.287.130">
    <property type="match status" value="1"/>
</dbReference>